<comment type="caution">
    <text evidence="2">The sequence shown here is derived from an EMBL/GenBank/DDBJ whole genome shotgun (WGS) entry which is preliminary data.</text>
</comment>
<reference evidence="2" key="1">
    <citation type="submission" date="2021-01" db="EMBL/GenBank/DDBJ databases">
        <title>Adiantum capillus-veneris genome.</title>
        <authorList>
            <person name="Fang Y."/>
            <person name="Liao Q."/>
        </authorList>
    </citation>
    <scope>NUCLEOTIDE SEQUENCE</scope>
    <source>
        <strain evidence="2">H3</strain>
        <tissue evidence="2">Leaf</tissue>
    </source>
</reference>
<proteinExistence type="predicted"/>
<gene>
    <name evidence="2" type="ORF">GOP47_0000180</name>
</gene>
<dbReference type="AlphaFoldDB" id="A0A9D4ZS56"/>
<feature type="compositionally biased region" description="Polar residues" evidence="1">
    <location>
        <begin position="1"/>
        <end position="14"/>
    </location>
</feature>
<organism evidence="2 3">
    <name type="scientific">Adiantum capillus-veneris</name>
    <name type="common">Maidenhair fern</name>
    <dbReference type="NCBI Taxonomy" id="13818"/>
    <lineage>
        <taxon>Eukaryota</taxon>
        <taxon>Viridiplantae</taxon>
        <taxon>Streptophyta</taxon>
        <taxon>Embryophyta</taxon>
        <taxon>Tracheophyta</taxon>
        <taxon>Polypodiopsida</taxon>
        <taxon>Polypodiidae</taxon>
        <taxon>Polypodiales</taxon>
        <taxon>Pteridineae</taxon>
        <taxon>Pteridaceae</taxon>
        <taxon>Vittarioideae</taxon>
        <taxon>Adiantum</taxon>
    </lineage>
</organism>
<feature type="region of interest" description="Disordered" evidence="1">
    <location>
        <begin position="1"/>
        <end position="22"/>
    </location>
</feature>
<accession>A0A9D4ZS56</accession>
<name>A0A9D4ZS56_ADICA</name>
<protein>
    <submittedName>
        <fullName evidence="2">Uncharacterized protein</fullName>
    </submittedName>
</protein>
<dbReference type="Proteomes" id="UP000886520">
    <property type="component" value="Chromosome 1"/>
</dbReference>
<evidence type="ECO:0000313" key="2">
    <source>
        <dbReference type="EMBL" id="KAI5084011.1"/>
    </source>
</evidence>
<evidence type="ECO:0000256" key="1">
    <source>
        <dbReference type="SAM" id="MobiDB-lite"/>
    </source>
</evidence>
<sequence>MVPGSSLSETSPTKNDPPPDFQVCVFPQSGSRTNDEFLNMVERCKFLQVLTFWLGDFCKNVIPGSVRYQKTDCQDIILLKNPSDNPEIINLTENDGKLPPCFKF</sequence>
<evidence type="ECO:0000313" key="3">
    <source>
        <dbReference type="Proteomes" id="UP000886520"/>
    </source>
</evidence>
<keyword evidence="3" id="KW-1185">Reference proteome</keyword>
<dbReference type="EMBL" id="JABFUD020000001">
    <property type="protein sequence ID" value="KAI5084011.1"/>
    <property type="molecule type" value="Genomic_DNA"/>
</dbReference>